<comment type="caution">
    <text evidence="2">The sequence shown here is derived from an EMBL/GenBank/DDBJ whole genome shotgun (WGS) entry which is preliminary data.</text>
</comment>
<evidence type="ECO:0000313" key="3">
    <source>
        <dbReference type="Proteomes" id="UP000003882"/>
    </source>
</evidence>
<dbReference type="Proteomes" id="UP000003882">
    <property type="component" value="Unassembled WGS sequence"/>
</dbReference>
<proteinExistence type="predicted"/>
<name>B6XXC1_9BIFI</name>
<reference evidence="2 3" key="1">
    <citation type="submission" date="2008-10" db="EMBL/GenBank/DDBJ databases">
        <title>Draft genome sequence of Bifidobacterium catenulatum (DSM 16992).</title>
        <authorList>
            <person name="Sudarsanam P."/>
            <person name="Ley R."/>
            <person name="Guruge J."/>
            <person name="Turnbaugh P.J."/>
            <person name="Mahowald M."/>
            <person name="Liep D."/>
            <person name="Gordon J."/>
        </authorList>
    </citation>
    <scope>NUCLEOTIDE SEQUENCE [LARGE SCALE GENOMIC DNA]</scope>
    <source>
        <strain evidence="2 3">DSM 16992</strain>
    </source>
</reference>
<evidence type="ECO:0000313" key="2">
    <source>
        <dbReference type="EMBL" id="EEB20711.1"/>
    </source>
</evidence>
<organism evidence="2 3">
    <name type="scientific">Bifidobacterium catenulatum DSM 16992 = JCM 1194 = LMG 11043</name>
    <dbReference type="NCBI Taxonomy" id="566552"/>
    <lineage>
        <taxon>Bacteria</taxon>
        <taxon>Bacillati</taxon>
        <taxon>Actinomycetota</taxon>
        <taxon>Actinomycetes</taxon>
        <taxon>Bifidobacteriales</taxon>
        <taxon>Bifidobacteriaceae</taxon>
        <taxon>Bifidobacterium</taxon>
    </lineage>
</organism>
<accession>B6XXC1</accession>
<feature type="compositionally biased region" description="Polar residues" evidence="1">
    <location>
        <begin position="10"/>
        <end position="21"/>
    </location>
</feature>
<dbReference type="AlphaFoldDB" id="B6XXC1"/>
<feature type="region of interest" description="Disordered" evidence="1">
    <location>
        <begin position="1"/>
        <end position="24"/>
    </location>
</feature>
<protein>
    <submittedName>
        <fullName evidence="2">Uncharacterized protein</fullName>
    </submittedName>
</protein>
<evidence type="ECO:0000256" key="1">
    <source>
        <dbReference type="SAM" id="MobiDB-lite"/>
    </source>
</evidence>
<gene>
    <name evidence="2" type="ORF">BIFCAT_01794</name>
</gene>
<reference evidence="2 3" key="2">
    <citation type="submission" date="2008-10" db="EMBL/GenBank/DDBJ databases">
        <authorList>
            <person name="Fulton L."/>
            <person name="Clifton S."/>
            <person name="Fulton B."/>
            <person name="Xu J."/>
            <person name="Minx P."/>
            <person name="Pepin K.H."/>
            <person name="Johnson M."/>
            <person name="Bhonagiri V."/>
            <person name="Nash W.E."/>
            <person name="Mardis E.R."/>
            <person name="Wilson R.K."/>
        </authorList>
    </citation>
    <scope>NUCLEOTIDE SEQUENCE [LARGE SCALE GENOMIC DNA]</scope>
    <source>
        <strain evidence="2 3">DSM 16992</strain>
    </source>
</reference>
<sequence>MCRQCPRAGQSPSRSRTSTVRKPTHIRLRAEQEIILLVRLVRWHTKC</sequence>
<dbReference type="EMBL" id="ABXY01000026">
    <property type="protein sequence ID" value="EEB20711.1"/>
    <property type="molecule type" value="Genomic_DNA"/>
</dbReference>